<dbReference type="OMA" id="PYNLEGT"/>
<reference evidence="5" key="2">
    <citation type="submission" date="2018-07" db="EMBL/GenBank/DDBJ databases">
        <authorList>
            <person name="Quirk P.G."/>
            <person name="Krulwich T.A."/>
        </authorList>
    </citation>
    <scope>NUCLEOTIDE SEQUENCE</scope>
</reference>
<feature type="compositionally biased region" description="Low complexity" evidence="1">
    <location>
        <begin position="1"/>
        <end position="17"/>
    </location>
</feature>
<dbReference type="VEuPathDB" id="VectorBase:CSON006459"/>
<protein>
    <submittedName>
        <fullName evidence="4">CSON006459 protein</fullName>
    </submittedName>
    <submittedName>
        <fullName evidence="5">CSON011894 protein</fullName>
    </submittedName>
</protein>
<dbReference type="EMBL" id="UFQT01002436">
    <property type="protein sequence ID" value="SSX33449.1"/>
    <property type="molecule type" value="Genomic_DNA"/>
</dbReference>
<proteinExistence type="predicted"/>
<feature type="compositionally biased region" description="Acidic residues" evidence="1">
    <location>
        <begin position="26"/>
        <end position="41"/>
    </location>
</feature>
<feature type="domain" description="BLOC-1-related complex subunit 6 C-terminal helix" evidence="2">
    <location>
        <begin position="147"/>
        <end position="246"/>
    </location>
</feature>
<evidence type="ECO:0000256" key="1">
    <source>
        <dbReference type="SAM" id="MobiDB-lite"/>
    </source>
</evidence>
<name>A0A336NAU5_CULSO</name>
<dbReference type="InterPro" id="IPR046465">
    <property type="entry name" value="BORCS6_C"/>
</dbReference>
<dbReference type="PANTHER" id="PTHR13440">
    <property type="entry name" value="BLOC-1 RELATED COMPLEX SUBUNIT 6"/>
    <property type="match status" value="1"/>
</dbReference>
<dbReference type="VEuPathDB" id="VectorBase:CSON011894"/>
<evidence type="ECO:0000313" key="5">
    <source>
        <dbReference type="EMBL" id="SSX35988.1"/>
    </source>
</evidence>
<sequence length="249" mass="27492">MEENSSQTTSQSSSSQSNPFLIGDAIEPEVELDNEKDDDEIPQALTESYSEITLLRKFCENPSAEEDDGASGRKRPDSLIVDEWMKQMDGTFARDGNLTHFVAENLEQKIKLSSPVTGKYASSGGSKMNTPSANALPKNFMLPSHLTQVDSNVLNDIEIEASYLAASVDNLTENLQSLLHSISSITADNVDCYKNAVNKLTDCMDANIKHMYTIMAKTEEISNAMKPVEELATKVRDLKKLVDLFESNL</sequence>
<gene>
    <name evidence="5" type="primary">CSON011894</name>
    <name evidence="4" type="synonym">CSON006459</name>
</gene>
<evidence type="ECO:0000259" key="2">
    <source>
        <dbReference type="Pfam" id="PF10157"/>
    </source>
</evidence>
<accession>A0A336NAU5</accession>
<dbReference type="GO" id="GO:0032418">
    <property type="term" value="P:lysosome localization"/>
    <property type="evidence" value="ECO:0007669"/>
    <property type="project" value="TreeGrafter"/>
</dbReference>
<dbReference type="Pfam" id="PF10157">
    <property type="entry name" value="BORCS6"/>
    <property type="match status" value="1"/>
</dbReference>
<dbReference type="PANTHER" id="PTHR13440:SF7">
    <property type="entry name" value="BLOC-1 RELATED COMPLEX SUBUNIT 6"/>
    <property type="match status" value="1"/>
</dbReference>
<feature type="region of interest" description="Disordered" evidence="1">
    <location>
        <begin position="1"/>
        <end position="46"/>
    </location>
</feature>
<organism evidence="5">
    <name type="scientific">Culicoides sonorensis</name>
    <name type="common">Biting midge</name>
    <dbReference type="NCBI Taxonomy" id="179676"/>
    <lineage>
        <taxon>Eukaryota</taxon>
        <taxon>Metazoa</taxon>
        <taxon>Ecdysozoa</taxon>
        <taxon>Arthropoda</taxon>
        <taxon>Hexapoda</taxon>
        <taxon>Insecta</taxon>
        <taxon>Pterygota</taxon>
        <taxon>Neoptera</taxon>
        <taxon>Endopterygota</taxon>
        <taxon>Diptera</taxon>
        <taxon>Nematocera</taxon>
        <taxon>Chironomoidea</taxon>
        <taxon>Ceratopogonidae</taxon>
        <taxon>Ceratopogoninae</taxon>
        <taxon>Culicoides</taxon>
        <taxon>Monoculicoides</taxon>
    </lineage>
</organism>
<reference evidence="3" key="1">
    <citation type="submission" date="2018-04" db="EMBL/GenBank/DDBJ databases">
        <authorList>
            <person name="Go L.Y."/>
            <person name="Mitchell J.A."/>
        </authorList>
    </citation>
    <scope>NUCLEOTIDE SEQUENCE</scope>
    <source>
        <tissue evidence="3">Whole organism</tissue>
    </source>
</reference>
<dbReference type="GO" id="GO:0099078">
    <property type="term" value="C:BORC complex"/>
    <property type="evidence" value="ECO:0007669"/>
    <property type="project" value="TreeGrafter"/>
</dbReference>
<evidence type="ECO:0000313" key="3">
    <source>
        <dbReference type="EMBL" id="SSX16805.1"/>
    </source>
</evidence>
<dbReference type="EMBL" id="UFQS01005380">
    <property type="protein sequence ID" value="SSX16805.1"/>
    <property type="molecule type" value="Genomic_DNA"/>
</dbReference>
<dbReference type="AlphaFoldDB" id="A0A336NAU5"/>
<dbReference type="EMBL" id="UFQT01005380">
    <property type="protein sequence ID" value="SSX35988.1"/>
    <property type="molecule type" value="Genomic_DNA"/>
</dbReference>
<dbReference type="InterPro" id="IPR019314">
    <property type="entry name" value="BORCS6"/>
</dbReference>
<evidence type="ECO:0000313" key="4">
    <source>
        <dbReference type="EMBL" id="SSX33449.1"/>
    </source>
</evidence>